<dbReference type="OrthoDB" id="1425700at2"/>
<accession>U3AVJ2</accession>
<feature type="transmembrane region" description="Helical" evidence="1">
    <location>
        <begin position="120"/>
        <end position="136"/>
    </location>
</feature>
<feature type="transmembrane region" description="Helical" evidence="1">
    <location>
        <begin position="25"/>
        <end position="46"/>
    </location>
</feature>
<evidence type="ECO:0000256" key="1">
    <source>
        <dbReference type="SAM" id="Phobius"/>
    </source>
</evidence>
<dbReference type="Proteomes" id="UP000016567">
    <property type="component" value="Unassembled WGS sequence"/>
</dbReference>
<feature type="transmembrane region" description="Helical" evidence="1">
    <location>
        <begin position="157"/>
        <end position="178"/>
    </location>
</feature>
<dbReference type="EMBL" id="BATL01000067">
    <property type="protein sequence ID" value="GAD77247.1"/>
    <property type="molecule type" value="Genomic_DNA"/>
</dbReference>
<keyword evidence="3" id="KW-1185">Reference proteome</keyword>
<keyword evidence="1" id="KW-0472">Membrane</keyword>
<evidence type="ECO:0000313" key="2">
    <source>
        <dbReference type="EMBL" id="GAD77247.1"/>
    </source>
</evidence>
<reference evidence="2 3" key="1">
    <citation type="submission" date="2013-09" db="EMBL/GenBank/DDBJ databases">
        <title>Whole genome shotgun sequence of Vibrio azureus NBRC 104587.</title>
        <authorList>
            <person name="Isaki S."/>
            <person name="Hosoyama A."/>
            <person name="Numata M."/>
            <person name="Hashimoto M."/>
            <person name="Hosoyama Y."/>
            <person name="Tsuchikane K."/>
            <person name="Noguchi M."/>
            <person name="Hirakata S."/>
            <person name="Ichikawa N."/>
            <person name="Ohji S."/>
            <person name="Yamazoe A."/>
            <person name="Fujita N."/>
        </authorList>
    </citation>
    <scope>NUCLEOTIDE SEQUENCE [LARGE SCALE GENOMIC DNA]</scope>
    <source>
        <strain evidence="2 3">NBRC 104587</strain>
    </source>
</reference>
<dbReference type="AlphaFoldDB" id="U3AVJ2"/>
<keyword evidence="1" id="KW-0812">Transmembrane</keyword>
<protein>
    <submittedName>
        <fullName evidence="2">Uncharacterized protein</fullName>
    </submittedName>
</protein>
<dbReference type="RefSeq" id="WP_021710987.1">
    <property type="nucleotide sequence ID" value="NZ_BAOB01000260.1"/>
</dbReference>
<comment type="caution">
    <text evidence="2">The sequence shown here is derived from an EMBL/GenBank/DDBJ whole genome shotgun (WGS) entry which is preliminary data.</text>
</comment>
<name>U3AVJ2_9VIBR</name>
<gene>
    <name evidence="2" type="ORF">VAZ01S_067_00060</name>
</gene>
<sequence>MKENTQSQTVLPAQKAQITASSKQIIYGSLKVVLMTIIISLLVNFSLRIDFMYLEVGLGERSITESLQLTMLLITTISFFRLSQKSQTVSHAAILITGFFAALLIREMDYWFDIIRHGSWVYPALLVSVLACFKAYQGGKNTVNQMADLLREQSMQLLIVAVILLLVFSRVYGMGSFWRHVMAEHFVHDVKNIAEEGIELLCYSLIAFSSIATYRKVMR</sequence>
<feature type="transmembrane region" description="Helical" evidence="1">
    <location>
        <begin position="89"/>
        <end position="108"/>
    </location>
</feature>
<evidence type="ECO:0000313" key="3">
    <source>
        <dbReference type="Proteomes" id="UP000016567"/>
    </source>
</evidence>
<dbReference type="eggNOG" id="ENOG5032VSV">
    <property type="taxonomic scope" value="Bacteria"/>
</dbReference>
<organism evidence="2 3">
    <name type="scientific">Vibrio azureus NBRC 104587</name>
    <dbReference type="NCBI Taxonomy" id="1219077"/>
    <lineage>
        <taxon>Bacteria</taxon>
        <taxon>Pseudomonadati</taxon>
        <taxon>Pseudomonadota</taxon>
        <taxon>Gammaproteobacteria</taxon>
        <taxon>Vibrionales</taxon>
        <taxon>Vibrionaceae</taxon>
        <taxon>Vibrio</taxon>
    </lineage>
</organism>
<proteinExistence type="predicted"/>
<dbReference type="STRING" id="1219077.VAZ01S_067_00060"/>
<keyword evidence="1" id="KW-1133">Transmembrane helix</keyword>